<evidence type="ECO:0000313" key="3">
    <source>
        <dbReference type="Proteomes" id="UP001497744"/>
    </source>
</evidence>
<organism evidence="2 3">
    <name type="scientific">Babesia caballi</name>
    <dbReference type="NCBI Taxonomy" id="5871"/>
    <lineage>
        <taxon>Eukaryota</taxon>
        <taxon>Sar</taxon>
        <taxon>Alveolata</taxon>
        <taxon>Apicomplexa</taxon>
        <taxon>Aconoidasida</taxon>
        <taxon>Piroplasmida</taxon>
        <taxon>Babesiidae</taxon>
        <taxon>Babesia</taxon>
    </lineage>
</organism>
<dbReference type="Proteomes" id="UP001497744">
    <property type="component" value="Unassembled WGS sequence"/>
</dbReference>
<sequence>MGVLALGKGHPAVHVVAHAVVRVDVARHSGGSGALDVAHAVAVYLEESLALVRVMARNQGRLSSLHGHQHDARLVIVVGDAERQSGEGGGKVLEAALVESGHLNVGVGGGEKSLAYDVEAAAHAVKVVQKHAQHALVRLEVVVAELVEGGRGEAQTYCDYVLDAGAHELEAEPPGAVDDVVDLGPQAQVARVGQVADALGQDAQNHGEDLRDEAAADLGAAAAGQVRQALEQEPGGVAAHVVHDVGEDAVAQPHEVVVAAERLADVEQHQQVVLGQPGELVAQPGLAALEDGAVLVGEVAEAAQDAHELRQVERGEAAQALAVGDVEVVLRAEAAGVAGPGEVRQLRGAELRRLAGDVVEELGLEALLGGQRCAARGVVGVVDEQRRVLLAQLRVDDALAAEAPEAGGGAAHLVEREALSRSRGLGAHRAELAEVGAVSVDGLHWCGRRWKARLTSAAAAGTEEVKARRRQQARRAQKANGEVRLQRPELLLVDAGRLRDARVQLDLELPAVALELLDAVAGAAQLGGAAVQLLLAQAAERLRLYQSRGGDLVAAAQLVQRAPAVAENGAQHLYGHGDHVADAAVPLGAAALPVALVEHDALQLVEHVVDSQGERAAGSALLQGGAELVEVVHDSHVRGGGGGRTGRSRSGNVDVDDARLLLEELGLHVPDAVQHVANVLELALVAAEELLAALLVEVDGLGGGLGVEFVLEEGGVGPADGEGVGALVVSVAGVGLRGEVANVVAQGRLDVAHVEAQVVVEVPDEALEVLRRRADGARHGVGAKVGAEVVSVAARVVHGRGGAGSGVIVHGGYRSRGRMWDRCRCLRRGRRRHRHRDHLGLRRVLQQLLVLVAVHRQLGEQAAHGGQDAAQVVALALGLRAGRQQREGKGAERGTLLHQRLHLLVKLGQSRRSATAVGHELGVLLPQLQVLLLLGLHHSRQLRHLVAVLGDGALVLLLEAVDGGGGVVGVQVAHEALELLVVGVQLGDAVGAVGADQLDVDVVAEPGQEAVERGALRARVGNHGEAEVLELATEAGDQGAEKVVALENVGNPVARRRDLLAPADGLDAVVAGDHGLLDGVDEAVVDAQVEVGDAGEVDRAEVVGSEAYGLGVADGGEHGFERVFEGLYGGREGPLAALLLQQARRRGTHVGGALPDGLGERRDGGLEALQLGLLATQLGAQAGVGLGRGLELAEVLRVGGALLLEGVPELHHGLDEVRVLAAQRLQLGAAALQRVVEELAAALELDDGDAVANRVLRGAGVAQQKRLELADLLAEGGGLVAGEGALLLERAHVVDQAVVQVAQVGVHLLEAVDLVVGNGRPHAQRVELVGGLEEQSGLVAELLQLLVGLVEVAVEPGGRHVHLAALQRALVENIEQRGHLVLVELVFELEDGHALLSELLVAELGERGGAGVGVLGVELLEGGAGGVAQGGVDGLEEAADGERAGGAVVRLEHLVLIAHPGQLHLEGGELGADALHLGPQQAIFGLVGGHAVLQRAEDAFELGHRGTELRDAAVVLGSGGGGVHVGGVRVEQLVDLMLVVGQLGARNRELGVELAVAAPLGVELLLQTPAFLGELLLALDLLLQNRDLGLELLHLRVFFVGSAGGTLGRVGGGDRRGRELADFQALVFALQLVDFAQVLLQLLLQHRYLRAELADLGVVVVGGAEGELGNRGDGCRRESGNGARGGAKDGASGEGQLRLRGL</sequence>
<dbReference type="RefSeq" id="XP_067716712.1">
    <property type="nucleotide sequence ID" value="XM_067860611.1"/>
</dbReference>
<feature type="region of interest" description="Disordered" evidence="1">
    <location>
        <begin position="1671"/>
        <end position="1702"/>
    </location>
</feature>
<dbReference type="GeneID" id="94196124"/>
<accession>A0AAV4LXD3</accession>
<evidence type="ECO:0000313" key="2">
    <source>
        <dbReference type="EMBL" id="GIX64643.1"/>
    </source>
</evidence>
<keyword evidence="3" id="KW-1185">Reference proteome</keyword>
<proteinExistence type="predicted"/>
<evidence type="ECO:0000256" key="1">
    <source>
        <dbReference type="SAM" id="MobiDB-lite"/>
    </source>
</evidence>
<reference evidence="2 3" key="1">
    <citation type="submission" date="2021-06" db="EMBL/GenBank/DDBJ databases">
        <title>Genome sequence of Babesia caballi.</title>
        <authorList>
            <person name="Yamagishi J."/>
            <person name="Kidaka T."/>
            <person name="Ochi A."/>
        </authorList>
    </citation>
    <scope>NUCLEOTIDE SEQUENCE [LARGE SCALE GENOMIC DNA]</scope>
    <source>
        <strain evidence="2">USDA-D6B2</strain>
    </source>
</reference>
<dbReference type="EMBL" id="BPLF01000003">
    <property type="protein sequence ID" value="GIX64643.1"/>
    <property type="molecule type" value="Genomic_DNA"/>
</dbReference>
<protein>
    <submittedName>
        <fullName evidence="2">Uncharacterized protein</fullName>
    </submittedName>
</protein>
<name>A0AAV4LXD3_BABCB</name>
<comment type="caution">
    <text evidence="2">The sequence shown here is derived from an EMBL/GenBank/DDBJ whole genome shotgun (WGS) entry which is preliminary data.</text>
</comment>
<gene>
    <name evidence="2" type="ORF">BcabD6B2_40780</name>
</gene>